<proteinExistence type="predicted"/>
<evidence type="ECO:0008006" key="4">
    <source>
        <dbReference type="Google" id="ProtNLM"/>
    </source>
</evidence>
<dbReference type="Gene3D" id="3.40.190.10">
    <property type="entry name" value="Periplasmic binding protein-like II"/>
    <property type="match status" value="2"/>
</dbReference>
<dbReference type="AlphaFoldDB" id="A0A8J7WSC1"/>
<organism evidence="2 3">
    <name type="scientific">Actinocrinis puniceicyclus</name>
    <dbReference type="NCBI Taxonomy" id="977794"/>
    <lineage>
        <taxon>Bacteria</taxon>
        <taxon>Bacillati</taxon>
        <taxon>Actinomycetota</taxon>
        <taxon>Actinomycetes</taxon>
        <taxon>Catenulisporales</taxon>
        <taxon>Actinospicaceae</taxon>
        <taxon>Actinocrinis</taxon>
    </lineage>
</organism>
<reference evidence="2" key="1">
    <citation type="submission" date="2021-04" db="EMBL/GenBank/DDBJ databases">
        <title>Genome based classification of Actinospica acidithermotolerans sp. nov., an actinobacterium isolated from an Indonesian hot spring.</title>
        <authorList>
            <person name="Kusuma A.B."/>
            <person name="Putra K.E."/>
            <person name="Nafisah S."/>
            <person name="Loh J."/>
            <person name="Nouioui I."/>
            <person name="Goodfellow M."/>
        </authorList>
    </citation>
    <scope>NUCLEOTIDE SEQUENCE</scope>
    <source>
        <strain evidence="2">DSM 45618</strain>
    </source>
</reference>
<dbReference type="InterPro" id="IPR006311">
    <property type="entry name" value="TAT_signal"/>
</dbReference>
<feature type="chain" id="PRO_5038788532" description="Carbohydrate ABC transporter substrate-binding protein, CUT1 family" evidence="1">
    <location>
        <begin position="31"/>
        <end position="562"/>
    </location>
</feature>
<accession>A0A8J7WSC1</accession>
<keyword evidence="1" id="KW-0732">Signal</keyword>
<dbReference type="EMBL" id="JAGSXH010000070">
    <property type="protein sequence ID" value="MBS2965102.1"/>
    <property type="molecule type" value="Genomic_DNA"/>
</dbReference>
<evidence type="ECO:0000256" key="1">
    <source>
        <dbReference type="SAM" id="SignalP"/>
    </source>
</evidence>
<dbReference type="Proteomes" id="UP000677913">
    <property type="component" value="Unassembled WGS sequence"/>
</dbReference>
<dbReference type="PROSITE" id="PS51318">
    <property type="entry name" value="TAT"/>
    <property type="match status" value="1"/>
</dbReference>
<feature type="signal peptide" evidence="1">
    <location>
        <begin position="1"/>
        <end position="30"/>
    </location>
</feature>
<comment type="caution">
    <text evidence="2">The sequence shown here is derived from an EMBL/GenBank/DDBJ whole genome shotgun (WGS) entry which is preliminary data.</text>
</comment>
<sequence>MPSSNAFTRRGFVTATAGAAGALAMSPLLAACGNGSSAAKGSTNTKTGLAAALPTYKPNSAANPDIPIVQGSGGAVTDAGYLTYPANPVATVSGTPGSGGTYSAVTPLWGSIPAANNAYYQAVNKALGATINMEPANGNTYNTSVTALVAGKKLPDWIQLPTWWNSTFNVGELTGSQLTDLTPYLAGDKILQYPNLAAIPTAAWSAGVWNNKLYGIPSFASGATFAGCFFYRKDLLVDKLGLSAEVKSIADFENLLKECKAANGGIGASDDLWTYLAQPYGIPEKFAVQNGKLVHKYDLPQFAEGLNWAYKVAKAGYIHPDALAGDTSNANTRFYSGKCIISSTGTGAWNLMDAQSGLAANPKYNRQAFKVFSADGTSTPTIFVEAGASIMSYLNKNLTDKQVKECLAIANYLAAPYGSAEYTLINYGVAGVDHTMTSSGPQYTDQGKKEANQDTYQFLASAASVVSNPGMDQLTKDFCAWQADAVQHAYKPVFDNANITVPARLATADTAQAVEDTIKEVYHGLKPISAFQDAVTTWKKSGGTDVIAWYQTNVYDKFGSMQ</sequence>
<evidence type="ECO:0000313" key="2">
    <source>
        <dbReference type="EMBL" id="MBS2965102.1"/>
    </source>
</evidence>
<protein>
    <recommendedName>
        <fullName evidence="4">Carbohydrate ABC transporter substrate-binding protein, CUT1 family</fullName>
    </recommendedName>
</protein>
<gene>
    <name evidence="2" type="ORF">KGA66_18740</name>
</gene>
<evidence type="ECO:0000313" key="3">
    <source>
        <dbReference type="Proteomes" id="UP000677913"/>
    </source>
</evidence>
<dbReference type="SUPFAM" id="SSF53850">
    <property type="entry name" value="Periplasmic binding protein-like II"/>
    <property type="match status" value="1"/>
</dbReference>
<keyword evidence="3" id="KW-1185">Reference proteome</keyword>
<name>A0A8J7WSC1_9ACTN</name>
<dbReference type="RefSeq" id="WP_211469458.1">
    <property type="nucleotide sequence ID" value="NZ_JAGSXH010000070.1"/>
</dbReference>